<evidence type="ECO:0000259" key="3">
    <source>
        <dbReference type="Pfam" id="PF01757"/>
    </source>
</evidence>
<evidence type="ECO:0000256" key="2">
    <source>
        <dbReference type="SAM" id="Phobius"/>
    </source>
</evidence>
<keyword evidence="4" id="KW-0808">Transferase</keyword>
<feature type="region of interest" description="Disordered" evidence="1">
    <location>
        <begin position="443"/>
        <end position="468"/>
    </location>
</feature>
<keyword evidence="5" id="KW-1185">Reference proteome</keyword>
<organism evidence="4 5">
    <name type="scientific">Dactylosporangium salmoneum</name>
    <dbReference type="NCBI Taxonomy" id="53361"/>
    <lineage>
        <taxon>Bacteria</taxon>
        <taxon>Bacillati</taxon>
        <taxon>Actinomycetota</taxon>
        <taxon>Actinomycetes</taxon>
        <taxon>Micromonosporales</taxon>
        <taxon>Micromonosporaceae</taxon>
        <taxon>Dactylosporangium</taxon>
    </lineage>
</organism>
<feature type="transmembrane region" description="Helical" evidence="2">
    <location>
        <begin position="106"/>
        <end position="127"/>
    </location>
</feature>
<reference evidence="4 5" key="1">
    <citation type="journal article" date="2019" name="Int. J. Syst. Evol. Microbiol.">
        <title>The Global Catalogue of Microorganisms (GCM) 10K type strain sequencing project: providing services to taxonomists for standard genome sequencing and annotation.</title>
        <authorList>
            <consortium name="The Broad Institute Genomics Platform"/>
            <consortium name="The Broad Institute Genome Sequencing Center for Infectious Disease"/>
            <person name="Wu L."/>
            <person name="Ma J."/>
        </authorList>
    </citation>
    <scope>NUCLEOTIDE SEQUENCE [LARGE SCALE GENOMIC DNA]</scope>
    <source>
        <strain evidence="4 5">JCM 3272</strain>
    </source>
</reference>
<feature type="transmembrane region" description="Helical" evidence="2">
    <location>
        <begin position="223"/>
        <end position="245"/>
    </location>
</feature>
<feature type="transmembrane region" description="Helical" evidence="2">
    <location>
        <begin position="168"/>
        <end position="186"/>
    </location>
</feature>
<feature type="transmembrane region" description="Helical" evidence="2">
    <location>
        <begin position="21"/>
        <end position="40"/>
    </location>
</feature>
<evidence type="ECO:0000313" key="4">
    <source>
        <dbReference type="EMBL" id="GAA2341563.1"/>
    </source>
</evidence>
<dbReference type="InterPro" id="IPR002656">
    <property type="entry name" value="Acyl_transf_3_dom"/>
</dbReference>
<dbReference type="GO" id="GO:0016746">
    <property type="term" value="F:acyltransferase activity"/>
    <property type="evidence" value="ECO:0007669"/>
    <property type="project" value="UniProtKB-KW"/>
</dbReference>
<evidence type="ECO:0000313" key="5">
    <source>
        <dbReference type="Proteomes" id="UP001501444"/>
    </source>
</evidence>
<feature type="transmembrane region" description="Helical" evidence="2">
    <location>
        <begin position="303"/>
        <end position="326"/>
    </location>
</feature>
<proteinExistence type="predicted"/>
<feature type="transmembrane region" description="Helical" evidence="2">
    <location>
        <begin position="346"/>
        <end position="364"/>
    </location>
</feature>
<keyword evidence="2" id="KW-1133">Transmembrane helix</keyword>
<feature type="transmembrane region" description="Helical" evidence="2">
    <location>
        <begin position="416"/>
        <end position="437"/>
    </location>
</feature>
<dbReference type="EMBL" id="BAAARV010000021">
    <property type="protein sequence ID" value="GAA2341563.1"/>
    <property type="molecule type" value="Genomic_DNA"/>
</dbReference>
<comment type="caution">
    <text evidence="4">The sequence shown here is derived from an EMBL/GenBank/DDBJ whole genome shotgun (WGS) entry which is preliminary data.</text>
</comment>
<feature type="transmembrane region" description="Helical" evidence="2">
    <location>
        <begin position="139"/>
        <end position="161"/>
    </location>
</feature>
<evidence type="ECO:0000256" key="1">
    <source>
        <dbReference type="SAM" id="MobiDB-lite"/>
    </source>
</evidence>
<accession>A0ABN3G0H7</accession>
<feature type="transmembrane region" description="Helical" evidence="2">
    <location>
        <begin position="265"/>
        <end position="282"/>
    </location>
</feature>
<gene>
    <name evidence="4" type="ORF">GCM10010170_025140</name>
</gene>
<feature type="transmembrane region" description="Helical" evidence="2">
    <location>
        <begin position="385"/>
        <end position="404"/>
    </location>
</feature>
<dbReference type="RefSeq" id="WP_344612497.1">
    <property type="nucleotide sequence ID" value="NZ_BAAARV010000021.1"/>
</dbReference>
<protein>
    <submittedName>
        <fullName evidence="4">Acyltransferase family protein</fullName>
    </submittedName>
</protein>
<feature type="transmembrane region" description="Helical" evidence="2">
    <location>
        <begin position="60"/>
        <end position="85"/>
    </location>
</feature>
<dbReference type="Proteomes" id="UP001501444">
    <property type="component" value="Unassembled WGS sequence"/>
</dbReference>
<feature type="domain" description="Acyltransferase 3" evidence="3">
    <location>
        <begin position="17"/>
        <end position="358"/>
    </location>
</feature>
<keyword evidence="2" id="KW-0812">Transmembrane</keyword>
<sequence>MGALRRRAERTPASRERYVDLLRAVAITVVVLGHWLVSVVDYDAHGHLTGRSALDSLSWAYPITWLGQVMPLFFIVGGYANAASLASHRRRGDDAITWLQDRSGRLVRPTTMLLLVLAAGALIARAAGVDPDLTRQAVWVASIPLWFLSAYLVVVLLTPLMYRLHQRFGWRVPLVLVALVALGDLARLSGPAVLGAGNFLFGWLVIHQIGFAWRDGRLPFQPFVWVPLLVGGLATLLLLTVAGPYAVSMIDVPGQRLHNASPPSLALLAAAAVQLGLVLMLHDPAERWLRRTRPWQAVVGVNAVVLTIFLWHMSALLVLVGALNVLHALPVPALATRAWWLWRTPWLIMLTGTLTALVAVFGRIEMRSPDRPAAPGRLTLSITGAAMRAGLTVAAFSAVVAGLLSNNVAPRTGHYLAGMPAAGLLAYLIGAAALRLLRSAPHARGRSAGPGGDTVTRPPGEAAGGATA</sequence>
<dbReference type="Pfam" id="PF01757">
    <property type="entry name" value="Acyl_transf_3"/>
    <property type="match status" value="1"/>
</dbReference>
<name>A0ABN3G0H7_9ACTN</name>
<feature type="transmembrane region" description="Helical" evidence="2">
    <location>
        <begin position="192"/>
        <end position="211"/>
    </location>
</feature>
<keyword evidence="4" id="KW-0012">Acyltransferase</keyword>
<keyword evidence="2" id="KW-0472">Membrane</keyword>